<dbReference type="InterPro" id="IPR009959">
    <property type="entry name" value="Cyclase_SnoaL-like"/>
</dbReference>
<keyword evidence="2" id="KW-1185">Reference proteome</keyword>
<reference evidence="1 2" key="1">
    <citation type="submission" date="2022-06" db="EMBL/GenBank/DDBJ databases">
        <title>Haloarcula sp. a new haloarchaeum isolate from saline soil.</title>
        <authorList>
            <person name="Strakova D."/>
            <person name="Galisteo C."/>
            <person name="Sanchez-Porro C."/>
            <person name="Ventosa A."/>
        </authorList>
    </citation>
    <scope>NUCLEOTIDE SEQUENCE [LARGE SCALE GENOMIC DNA]</scope>
    <source>
        <strain evidence="1 2">S1CR25-12</strain>
    </source>
</reference>
<dbReference type="Gene3D" id="3.10.450.50">
    <property type="match status" value="1"/>
</dbReference>
<dbReference type="InterPro" id="IPR032710">
    <property type="entry name" value="NTF2-like_dom_sf"/>
</dbReference>
<evidence type="ECO:0000313" key="1">
    <source>
        <dbReference type="EMBL" id="MDS0259011.1"/>
    </source>
</evidence>
<protein>
    <submittedName>
        <fullName evidence="1">Ester cyclase</fullName>
    </submittedName>
</protein>
<dbReference type="Proteomes" id="UP001259659">
    <property type="component" value="Unassembled WGS sequence"/>
</dbReference>
<evidence type="ECO:0000313" key="2">
    <source>
        <dbReference type="Proteomes" id="UP001259659"/>
    </source>
</evidence>
<proteinExistence type="predicted"/>
<gene>
    <name evidence="1" type="ORF">NDI56_06345</name>
</gene>
<dbReference type="PANTHER" id="PTHR38436">
    <property type="entry name" value="POLYKETIDE CYCLASE SNOAL-LIKE DOMAIN"/>
    <property type="match status" value="1"/>
</dbReference>
<dbReference type="PANTHER" id="PTHR38436:SF1">
    <property type="entry name" value="ESTER CYCLASE"/>
    <property type="match status" value="1"/>
</dbReference>
<dbReference type="EMBL" id="JAMQON010000001">
    <property type="protein sequence ID" value="MDS0259011.1"/>
    <property type="molecule type" value="Genomic_DNA"/>
</dbReference>
<name>A0ABU2FBB3_9EURY</name>
<accession>A0ABU2FBB3</accession>
<sequence>MAATEHRHKENFRRLMRETHEGNMDVVDELVAEDIVTHGFFGMDATDRAGYRSFFEGFGAAFGDQEFVIEDLVAEADLLVVHFTISAVHRGEILGIEPTGRRLSWTGTAIDRYEDGKIVEAWLYPDYMSILGQLDVLPSGVGT</sequence>
<dbReference type="Pfam" id="PF07366">
    <property type="entry name" value="SnoaL"/>
    <property type="match status" value="1"/>
</dbReference>
<comment type="caution">
    <text evidence="1">The sequence shown here is derived from an EMBL/GenBank/DDBJ whole genome shotgun (WGS) entry which is preliminary data.</text>
</comment>
<dbReference type="SUPFAM" id="SSF54427">
    <property type="entry name" value="NTF2-like"/>
    <property type="match status" value="1"/>
</dbReference>
<dbReference type="RefSeq" id="WP_310918601.1">
    <property type="nucleotide sequence ID" value="NZ_JAMQON010000001.1"/>
</dbReference>
<organism evidence="1 2">
    <name type="scientific">Haloarcula saliterrae</name>
    <dbReference type="NCBI Taxonomy" id="2950534"/>
    <lineage>
        <taxon>Archaea</taxon>
        <taxon>Methanobacteriati</taxon>
        <taxon>Methanobacteriota</taxon>
        <taxon>Stenosarchaea group</taxon>
        <taxon>Halobacteria</taxon>
        <taxon>Halobacteriales</taxon>
        <taxon>Haloarculaceae</taxon>
        <taxon>Haloarcula</taxon>
    </lineage>
</organism>